<accession>A0A0F9TQL4</accession>
<evidence type="ECO:0000256" key="1">
    <source>
        <dbReference type="SAM" id="MobiDB-lite"/>
    </source>
</evidence>
<proteinExistence type="predicted"/>
<comment type="caution">
    <text evidence="2">The sequence shown here is derived from an EMBL/GenBank/DDBJ whole genome shotgun (WGS) entry which is preliminary data.</text>
</comment>
<organism evidence="2">
    <name type="scientific">marine sediment metagenome</name>
    <dbReference type="NCBI Taxonomy" id="412755"/>
    <lineage>
        <taxon>unclassified sequences</taxon>
        <taxon>metagenomes</taxon>
        <taxon>ecological metagenomes</taxon>
    </lineage>
</organism>
<name>A0A0F9TQL4_9ZZZZ</name>
<evidence type="ECO:0000313" key="2">
    <source>
        <dbReference type="EMBL" id="KKN77247.1"/>
    </source>
</evidence>
<reference evidence="2" key="1">
    <citation type="journal article" date="2015" name="Nature">
        <title>Complex archaea that bridge the gap between prokaryotes and eukaryotes.</title>
        <authorList>
            <person name="Spang A."/>
            <person name="Saw J.H."/>
            <person name="Jorgensen S.L."/>
            <person name="Zaremba-Niedzwiedzka K."/>
            <person name="Martijn J."/>
            <person name="Lind A.E."/>
            <person name="van Eijk R."/>
            <person name="Schleper C."/>
            <person name="Guy L."/>
            <person name="Ettema T.J."/>
        </authorList>
    </citation>
    <scope>NUCLEOTIDE SEQUENCE</scope>
</reference>
<dbReference type="EMBL" id="LAZR01000282">
    <property type="protein sequence ID" value="KKN77247.1"/>
    <property type="molecule type" value="Genomic_DNA"/>
</dbReference>
<feature type="region of interest" description="Disordered" evidence="1">
    <location>
        <begin position="48"/>
        <end position="71"/>
    </location>
</feature>
<dbReference type="AlphaFoldDB" id="A0A0F9TQL4"/>
<sequence length="71" mass="7998">MNNKIQQLTFNRDSYSDVLEVTDELAALEQRKPHDSIRLLILEAGRAKIDKLRSGNPTPENKDTDSQSGSQ</sequence>
<protein>
    <submittedName>
        <fullName evidence="2">Uncharacterized protein</fullName>
    </submittedName>
</protein>
<gene>
    <name evidence="2" type="ORF">LCGC14_0362250</name>
</gene>